<comment type="caution">
    <text evidence="2">The sequence shown here is derived from an EMBL/GenBank/DDBJ whole genome shotgun (WGS) entry which is preliminary data.</text>
</comment>
<dbReference type="RefSeq" id="WP_146108013.1">
    <property type="nucleotide sequence ID" value="NZ_CP154825.1"/>
</dbReference>
<gene>
    <name evidence="2" type="ORF">CLV40_105307</name>
</gene>
<dbReference type="SUPFAM" id="SSF50998">
    <property type="entry name" value="Quinoprotein alcohol dehydrogenase-like"/>
    <property type="match status" value="1"/>
</dbReference>
<dbReference type="Gene3D" id="2.130.10.10">
    <property type="entry name" value="YVTN repeat-like/Quinoprotein amine dehydrogenase"/>
    <property type="match status" value="1"/>
</dbReference>
<keyword evidence="1" id="KW-1133">Transmembrane helix</keyword>
<keyword evidence="1" id="KW-0472">Membrane</keyword>
<feature type="transmembrane region" description="Helical" evidence="1">
    <location>
        <begin position="81"/>
        <end position="98"/>
    </location>
</feature>
<organism evidence="2 3">
    <name type="scientific">Actinokineospora auranticolor</name>
    <dbReference type="NCBI Taxonomy" id="155976"/>
    <lineage>
        <taxon>Bacteria</taxon>
        <taxon>Bacillati</taxon>
        <taxon>Actinomycetota</taxon>
        <taxon>Actinomycetes</taxon>
        <taxon>Pseudonocardiales</taxon>
        <taxon>Pseudonocardiaceae</taxon>
        <taxon>Actinokineospora</taxon>
    </lineage>
</organism>
<sequence>MVRATLAVAGAVCAGVSMLLDGGVPRSEPAWGGVGVGLVVLAALCVLCGARVFAVALAVVGVGYAWYVVEGDLGSGVAGPSSSVLLVGALAVAVGAVVPRLVPRPWAVVGLVLVAGAALGAREVPRAVAVDAVTVGTRVAAPVVDRPTGAQWRWTAAAPVREAVVAGAGLVVGTDGGQVVAVTAGGVETWHYTRANARLSSLTATPDKGLVVAAFAGPDRAGDLWVLLDAGTGAVIREWAGPEGGRSGWVHNSTVFAEPDGDWPDFRVRATNLRSGAPLWTWQAPPGCRSPFGPVGAADGIVLVSQACGDSWALVALDNRDGKQRWSDQFTVAPGEGATYAVGTTTDGNALFFVASGYRKELLRAGDGAPVAKDAIADRWVWPDAGPVPVADREDGGKILSTVTIEDLAVIPVDGPCDRRRAVATTRTTVLRVCDTPTGADLIWQAADGSGQVPLRNWTPPQAPPPSGAYRSVFKSVGVFPAPGFIAVVSRGDPAVIGFP</sequence>
<keyword evidence="3" id="KW-1185">Reference proteome</keyword>
<dbReference type="EMBL" id="PTIX01000005">
    <property type="protein sequence ID" value="PPK68578.1"/>
    <property type="molecule type" value="Genomic_DNA"/>
</dbReference>
<keyword evidence="1" id="KW-0812">Transmembrane</keyword>
<proteinExistence type="predicted"/>
<dbReference type="AlphaFoldDB" id="A0A2S6GTJ7"/>
<protein>
    <submittedName>
        <fullName evidence="2">Outer membrane protein assembly factor BamB</fullName>
    </submittedName>
</protein>
<dbReference type="InterPro" id="IPR015943">
    <property type="entry name" value="WD40/YVTN_repeat-like_dom_sf"/>
</dbReference>
<evidence type="ECO:0000313" key="3">
    <source>
        <dbReference type="Proteomes" id="UP000239203"/>
    </source>
</evidence>
<accession>A0A2S6GTJ7</accession>
<name>A0A2S6GTJ7_9PSEU</name>
<evidence type="ECO:0000256" key="1">
    <source>
        <dbReference type="SAM" id="Phobius"/>
    </source>
</evidence>
<dbReference type="InterPro" id="IPR011047">
    <property type="entry name" value="Quinoprotein_ADH-like_sf"/>
</dbReference>
<reference evidence="2 3" key="1">
    <citation type="submission" date="2018-02" db="EMBL/GenBank/DDBJ databases">
        <title>Genomic Encyclopedia of Archaeal and Bacterial Type Strains, Phase II (KMG-II): from individual species to whole genera.</title>
        <authorList>
            <person name="Goeker M."/>
        </authorList>
    </citation>
    <scope>NUCLEOTIDE SEQUENCE [LARGE SCALE GENOMIC DNA]</scope>
    <source>
        <strain evidence="2 3">YU 961-1</strain>
    </source>
</reference>
<dbReference type="OrthoDB" id="3661050at2"/>
<evidence type="ECO:0000313" key="2">
    <source>
        <dbReference type="EMBL" id="PPK68578.1"/>
    </source>
</evidence>
<feature type="transmembrane region" description="Helical" evidence="1">
    <location>
        <begin position="29"/>
        <end position="47"/>
    </location>
</feature>
<dbReference type="Proteomes" id="UP000239203">
    <property type="component" value="Unassembled WGS sequence"/>
</dbReference>